<dbReference type="InterPro" id="IPR008266">
    <property type="entry name" value="Tyr_kinase_AS"/>
</dbReference>
<dbReference type="PANTHER" id="PTHR12209:SF0">
    <property type="entry name" value="EKC_KEOPS COMPLEX SUBUNIT TP53RK"/>
    <property type="match status" value="1"/>
</dbReference>
<accession>A0AA36CXP1</accession>
<comment type="catalytic activity">
    <reaction evidence="13">
        <text>L-threonyl-[protein] + ATP = O-phospho-L-threonyl-[protein] + ADP + H(+)</text>
        <dbReference type="Rhea" id="RHEA:46608"/>
        <dbReference type="Rhea" id="RHEA-COMP:11060"/>
        <dbReference type="Rhea" id="RHEA-COMP:11605"/>
        <dbReference type="ChEBI" id="CHEBI:15378"/>
        <dbReference type="ChEBI" id="CHEBI:30013"/>
        <dbReference type="ChEBI" id="CHEBI:30616"/>
        <dbReference type="ChEBI" id="CHEBI:61977"/>
        <dbReference type="ChEBI" id="CHEBI:456216"/>
        <dbReference type="EC" id="2.7.11.1"/>
    </reaction>
</comment>
<evidence type="ECO:0000259" key="20">
    <source>
        <dbReference type="PROSITE" id="PS50011"/>
    </source>
</evidence>
<reference evidence="21" key="1">
    <citation type="submission" date="2023-06" db="EMBL/GenBank/DDBJ databases">
        <authorList>
            <person name="Delattre M."/>
        </authorList>
    </citation>
    <scope>NUCLEOTIDE SEQUENCE</scope>
    <source>
        <strain evidence="21">AF72</strain>
    </source>
</reference>
<comment type="function">
    <text evidence="15">Component of the EKC/KEOPS complex that is required for the formation of a threonylcarbamoyl group on adenosine at position 37 (t(6)A37) in tRNAs that read codons beginning with adenine. The complex is probably involved in the transfer of the threonylcarbamoyl moiety of threonylcarbamoyl-AMP (TC-AMP) to the N6 group of A37. TP53RK has ATPase activity in the context of the EKC/KEOPS complex and likely plays a supporting role to the catalytic subunit OSGEP. Atypical protein kinase that phosphorylates 'Ser-15' of p53/TP53 protein and may therefore participate in its activation.</text>
</comment>
<dbReference type="GO" id="GO:0070525">
    <property type="term" value="P:tRNA threonylcarbamoyladenosine metabolic process"/>
    <property type="evidence" value="ECO:0007669"/>
    <property type="project" value="TreeGrafter"/>
</dbReference>
<dbReference type="GO" id="GO:0016787">
    <property type="term" value="F:hydrolase activity"/>
    <property type="evidence" value="ECO:0007669"/>
    <property type="project" value="UniProtKB-KW"/>
</dbReference>
<evidence type="ECO:0000313" key="21">
    <source>
        <dbReference type="EMBL" id="CAJ0577271.1"/>
    </source>
</evidence>
<dbReference type="GO" id="GO:0000408">
    <property type="term" value="C:EKC/KEOPS complex"/>
    <property type="evidence" value="ECO:0007669"/>
    <property type="project" value="TreeGrafter"/>
</dbReference>
<evidence type="ECO:0000256" key="14">
    <source>
        <dbReference type="ARBA" id="ARBA00048679"/>
    </source>
</evidence>
<protein>
    <recommendedName>
        <fullName evidence="3">non-specific serine/threonine protein kinase</fullName>
        <ecNumber evidence="3">2.7.11.1</ecNumber>
    </recommendedName>
    <alternativeName>
        <fullName evidence="17">Nori-2</fullName>
    </alternativeName>
    <alternativeName>
        <fullName evidence="18">TP53-regulating kinase</fullName>
    </alternativeName>
    <alternativeName>
        <fullName evidence="19">p53-related protein kinase</fullName>
    </alternativeName>
</protein>
<dbReference type="PANTHER" id="PTHR12209">
    <property type="entry name" value="NON-SPECIFIC SERINE/THREONINE PROTEIN KINASE"/>
    <property type="match status" value="1"/>
</dbReference>
<feature type="domain" description="Protein kinase" evidence="20">
    <location>
        <begin position="8"/>
        <end position="230"/>
    </location>
</feature>
<keyword evidence="4" id="KW-0723">Serine/threonine-protein kinase</keyword>
<keyword evidence="9" id="KW-0418">Kinase</keyword>
<dbReference type="GO" id="GO:0005634">
    <property type="term" value="C:nucleus"/>
    <property type="evidence" value="ECO:0007669"/>
    <property type="project" value="UniProtKB-SubCell"/>
</dbReference>
<evidence type="ECO:0000256" key="4">
    <source>
        <dbReference type="ARBA" id="ARBA00022527"/>
    </source>
</evidence>
<evidence type="ECO:0000256" key="2">
    <source>
        <dbReference type="ARBA" id="ARBA00010630"/>
    </source>
</evidence>
<dbReference type="GO" id="GO:0008033">
    <property type="term" value="P:tRNA processing"/>
    <property type="evidence" value="ECO:0007669"/>
    <property type="project" value="UniProtKB-KW"/>
</dbReference>
<evidence type="ECO:0000256" key="16">
    <source>
        <dbReference type="ARBA" id="ARBA00062157"/>
    </source>
</evidence>
<evidence type="ECO:0000256" key="3">
    <source>
        <dbReference type="ARBA" id="ARBA00012513"/>
    </source>
</evidence>
<comment type="subcellular location">
    <subcellularLocation>
        <location evidence="1">Nucleus</location>
    </subcellularLocation>
</comment>
<keyword evidence="11" id="KW-0067">ATP-binding</keyword>
<evidence type="ECO:0000256" key="12">
    <source>
        <dbReference type="ARBA" id="ARBA00023242"/>
    </source>
</evidence>
<dbReference type="InterPro" id="IPR011009">
    <property type="entry name" value="Kinase-like_dom_sf"/>
</dbReference>
<dbReference type="InterPro" id="IPR022495">
    <property type="entry name" value="Bud32"/>
</dbReference>
<dbReference type="PROSITE" id="PS00109">
    <property type="entry name" value="PROTEIN_KINASE_TYR"/>
    <property type="match status" value="1"/>
</dbReference>
<dbReference type="Pfam" id="PF06293">
    <property type="entry name" value="Kdo"/>
    <property type="match status" value="1"/>
</dbReference>
<organism evidence="21 22">
    <name type="scientific">Mesorhabditis spiculigera</name>
    <dbReference type="NCBI Taxonomy" id="96644"/>
    <lineage>
        <taxon>Eukaryota</taxon>
        <taxon>Metazoa</taxon>
        <taxon>Ecdysozoa</taxon>
        <taxon>Nematoda</taxon>
        <taxon>Chromadorea</taxon>
        <taxon>Rhabditida</taxon>
        <taxon>Rhabditina</taxon>
        <taxon>Rhabditomorpha</taxon>
        <taxon>Rhabditoidea</taxon>
        <taxon>Rhabditidae</taxon>
        <taxon>Mesorhabditinae</taxon>
        <taxon>Mesorhabditis</taxon>
    </lineage>
</organism>
<evidence type="ECO:0000256" key="13">
    <source>
        <dbReference type="ARBA" id="ARBA00047899"/>
    </source>
</evidence>
<evidence type="ECO:0000256" key="10">
    <source>
        <dbReference type="ARBA" id="ARBA00022801"/>
    </source>
</evidence>
<dbReference type="FunFam" id="1.10.510.10:FF:000323">
    <property type="entry name" value="TP53-regulating kinase, putative"/>
    <property type="match status" value="1"/>
</dbReference>
<keyword evidence="7" id="KW-0819">tRNA processing</keyword>
<evidence type="ECO:0000256" key="17">
    <source>
        <dbReference type="ARBA" id="ARBA00079584"/>
    </source>
</evidence>
<keyword evidence="22" id="KW-1185">Reference proteome</keyword>
<evidence type="ECO:0000313" key="22">
    <source>
        <dbReference type="Proteomes" id="UP001177023"/>
    </source>
</evidence>
<dbReference type="EC" id="2.7.11.1" evidence="3"/>
<dbReference type="Proteomes" id="UP001177023">
    <property type="component" value="Unassembled WGS sequence"/>
</dbReference>
<dbReference type="NCBIfam" id="TIGR03724">
    <property type="entry name" value="arch_bud32"/>
    <property type="match status" value="1"/>
</dbReference>
<evidence type="ECO:0000256" key="9">
    <source>
        <dbReference type="ARBA" id="ARBA00022777"/>
    </source>
</evidence>
<comment type="catalytic activity">
    <reaction evidence="14">
        <text>L-seryl-[protein] + ATP = O-phospho-L-seryl-[protein] + ADP + H(+)</text>
        <dbReference type="Rhea" id="RHEA:17989"/>
        <dbReference type="Rhea" id="RHEA-COMP:9863"/>
        <dbReference type="Rhea" id="RHEA-COMP:11604"/>
        <dbReference type="ChEBI" id="CHEBI:15378"/>
        <dbReference type="ChEBI" id="CHEBI:29999"/>
        <dbReference type="ChEBI" id="CHEBI:30616"/>
        <dbReference type="ChEBI" id="CHEBI:83421"/>
        <dbReference type="ChEBI" id="CHEBI:456216"/>
        <dbReference type="EC" id="2.7.11.1"/>
    </reaction>
</comment>
<name>A0AA36CXP1_9BILA</name>
<evidence type="ECO:0000256" key="11">
    <source>
        <dbReference type="ARBA" id="ARBA00022840"/>
    </source>
</evidence>
<keyword evidence="8" id="KW-0547">Nucleotide-binding</keyword>
<dbReference type="Gene3D" id="1.10.510.10">
    <property type="entry name" value="Transferase(Phosphotransferase) domain 1"/>
    <property type="match status" value="1"/>
</dbReference>
<dbReference type="Gene3D" id="3.30.200.20">
    <property type="entry name" value="Phosphorylase Kinase, domain 1"/>
    <property type="match status" value="1"/>
</dbReference>
<sequence length="230" mass="26228">MKTENLYDLETASLRQGAEAKIFDCLYLGRPAVIKERLEKKFRHPILDQRLRSQRFRAELRGLRKAAEIGVNSPAVYFVDRDAFGVIMQRIPGPSSNEWVEEMRRKDTENFLKITSQFAKDLGTDIAKMHHAGLIHGDLTTSNVLLKDGDASQIYFIDFGLSSLGKVSPEDKAVDLYVLERAIQASHINCDHLMQLIIEGYKKFDAKQGEAVYKKLEEVRLRGRKRDMAG</sequence>
<keyword evidence="5" id="KW-0597">Phosphoprotein</keyword>
<evidence type="ECO:0000256" key="18">
    <source>
        <dbReference type="ARBA" id="ARBA00080585"/>
    </source>
</evidence>
<dbReference type="GO" id="GO:0005829">
    <property type="term" value="C:cytosol"/>
    <property type="evidence" value="ECO:0007669"/>
    <property type="project" value="TreeGrafter"/>
</dbReference>
<keyword evidence="12" id="KW-0539">Nucleus</keyword>
<dbReference type="EMBL" id="CATQJA010002650">
    <property type="protein sequence ID" value="CAJ0577271.1"/>
    <property type="molecule type" value="Genomic_DNA"/>
</dbReference>
<proteinExistence type="inferred from homology"/>
<comment type="caution">
    <text evidence="21">The sequence shown here is derived from an EMBL/GenBank/DDBJ whole genome shotgun (WGS) entry which is preliminary data.</text>
</comment>
<dbReference type="FunFam" id="3.30.200.20:FF:000201">
    <property type="entry name" value="TP53-regulating kinase isoform X1"/>
    <property type="match status" value="1"/>
</dbReference>
<dbReference type="PROSITE" id="PS50011">
    <property type="entry name" value="PROTEIN_KINASE_DOM"/>
    <property type="match status" value="1"/>
</dbReference>
<feature type="non-terminal residue" evidence="21">
    <location>
        <position position="1"/>
    </location>
</feature>
<evidence type="ECO:0000256" key="7">
    <source>
        <dbReference type="ARBA" id="ARBA00022694"/>
    </source>
</evidence>
<keyword evidence="10" id="KW-0378">Hydrolase</keyword>
<comment type="similarity">
    <text evidence="2">Belongs to the protein kinase superfamily. BUD32 family.</text>
</comment>
<gene>
    <name evidence="21" type="ORF">MSPICULIGERA_LOCUS15549</name>
</gene>
<keyword evidence="6" id="KW-0808">Transferase</keyword>
<evidence type="ECO:0000256" key="19">
    <source>
        <dbReference type="ARBA" id="ARBA00081359"/>
    </source>
</evidence>
<dbReference type="AlphaFoldDB" id="A0AA36CXP1"/>
<dbReference type="GO" id="GO:0005524">
    <property type="term" value="F:ATP binding"/>
    <property type="evidence" value="ECO:0007669"/>
    <property type="project" value="UniProtKB-KW"/>
</dbReference>
<dbReference type="InterPro" id="IPR000719">
    <property type="entry name" value="Prot_kinase_dom"/>
</dbReference>
<dbReference type="SUPFAM" id="SSF56112">
    <property type="entry name" value="Protein kinase-like (PK-like)"/>
    <property type="match status" value="1"/>
</dbReference>
<evidence type="ECO:0000256" key="8">
    <source>
        <dbReference type="ARBA" id="ARBA00022741"/>
    </source>
</evidence>
<evidence type="ECO:0000256" key="1">
    <source>
        <dbReference type="ARBA" id="ARBA00004123"/>
    </source>
</evidence>
<evidence type="ECO:0000256" key="6">
    <source>
        <dbReference type="ARBA" id="ARBA00022679"/>
    </source>
</evidence>
<dbReference type="GO" id="GO:0004674">
    <property type="term" value="F:protein serine/threonine kinase activity"/>
    <property type="evidence" value="ECO:0007669"/>
    <property type="project" value="UniProtKB-KW"/>
</dbReference>
<comment type="subunit">
    <text evidence="16">Component of the EKC/KEOPS complex composed of at least GON7, TP53RK, TPRKB, OSGEP and LAGE3; the whole complex dimerizes.</text>
</comment>
<evidence type="ECO:0000256" key="15">
    <source>
        <dbReference type="ARBA" id="ARBA00056624"/>
    </source>
</evidence>
<evidence type="ECO:0000256" key="5">
    <source>
        <dbReference type="ARBA" id="ARBA00022553"/>
    </source>
</evidence>